<gene>
    <name evidence="1" type="ORF">E1B00_08120</name>
</gene>
<keyword evidence="2" id="KW-1185">Reference proteome</keyword>
<dbReference type="OrthoDB" id="9809364at2"/>
<dbReference type="SUPFAM" id="SSF82171">
    <property type="entry name" value="DPP6 N-terminal domain-like"/>
    <property type="match status" value="1"/>
</dbReference>
<protein>
    <submittedName>
        <fullName evidence="1">Uncharacterized protein</fullName>
    </submittedName>
</protein>
<proteinExistence type="predicted"/>
<dbReference type="Proteomes" id="UP000305760">
    <property type="component" value="Unassembled WGS sequence"/>
</dbReference>
<dbReference type="Gene3D" id="2.120.10.30">
    <property type="entry name" value="TolB, C-terminal domain"/>
    <property type="match status" value="1"/>
</dbReference>
<accession>A0A5C4RXM7</accession>
<comment type="caution">
    <text evidence="1">The sequence shown here is derived from an EMBL/GenBank/DDBJ whole genome shotgun (WGS) entry which is preliminary data.</text>
</comment>
<dbReference type="AlphaFoldDB" id="A0A5C4RXM7"/>
<sequence>MIAVMALGIGGALLAAGAETLAEPQVWTPPALSTADYEATPTFSADGRELYFMRSDPGFARYSLYVSHCGPDGWSAPVPPPFARPLPVFDGDPQVAPDGRTLWFISTRQNTAAGDEDFDIWRVERRDDGGWGAPERLPEPVNSPASELLPRATADGRLVFGSDRAGGHGGTDIYEARAGADGEWTVRNLGPPVNSAHSEYEADISADGRHLVVVADRGDRSHLYRFERGAGAWRETGRVPARADVFQVGPLLSPHADRLLFAQAEPGRSGELMLVELRPGAEPGWPPRCPGAN</sequence>
<dbReference type="Pfam" id="PF07676">
    <property type="entry name" value="PD40"/>
    <property type="match status" value="4"/>
</dbReference>
<reference evidence="1 2" key="1">
    <citation type="submission" date="2019-03" db="EMBL/GenBank/DDBJ databases">
        <title>Arenimonas daejeonensis sp. nov., isolated from compost.</title>
        <authorList>
            <person name="Jeon C.O."/>
        </authorList>
    </citation>
    <scope>NUCLEOTIDE SEQUENCE [LARGE SCALE GENOMIC DNA]</scope>
    <source>
        <strain evidence="1 2">R29</strain>
    </source>
</reference>
<dbReference type="RefSeq" id="WP_139447401.1">
    <property type="nucleotide sequence ID" value="NZ_SMDR01000001.1"/>
</dbReference>
<dbReference type="EMBL" id="SMDR01000001">
    <property type="protein sequence ID" value="TNJ35699.1"/>
    <property type="molecule type" value="Genomic_DNA"/>
</dbReference>
<dbReference type="InterPro" id="IPR011659">
    <property type="entry name" value="WD40"/>
</dbReference>
<evidence type="ECO:0000313" key="1">
    <source>
        <dbReference type="EMBL" id="TNJ35699.1"/>
    </source>
</evidence>
<evidence type="ECO:0000313" key="2">
    <source>
        <dbReference type="Proteomes" id="UP000305760"/>
    </source>
</evidence>
<name>A0A5C4RXM7_9GAMM</name>
<organism evidence="1 2">
    <name type="scientific">Arenimonas terrae</name>
    <dbReference type="NCBI Taxonomy" id="2546226"/>
    <lineage>
        <taxon>Bacteria</taxon>
        <taxon>Pseudomonadati</taxon>
        <taxon>Pseudomonadota</taxon>
        <taxon>Gammaproteobacteria</taxon>
        <taxon>Lysobacterales</taxon>
        <taxon>Lysobacteraceae</taxon>
        <taxon>Arenimonas</taxon>
    </lineage>
</organism>
<dbReference type="InterPro" id="IPR011042">
    <property type="entry name" value="6-blade_b-propeller_TolB-like"/>
</dbReference>